<dbReference type="Pfam" id="PF02518">
    <property type="entry name" value="HATPase_c"/>
    <property type="match status" value="1"/>
</dbReference>
<keyword evidence="5" id="KW-0808">Transferase</keyword>
<dbReference type="InterPro" id="IPR003661">
    <property type="entry name" value="HisK_dim/P_dom"/>
</dbReference>
<feature type="domain" description="HAMP" evidence="10">
    <location>
        <begin position="332"/>
        <end position="384"/>
    </location>
</feature>
<dbReference type="InterPro" id="IPR004358">
    <property type="entry name" value="Sig_transdc_His_kin-like_C"/>
</dbReference>
<dbReference type="Gene3D" id="6.10.340.10">
    <property type="match status" value="1"/>
</dbReference>
<keyword evidence="12" id="KW-1185">Reference proteome</keyword>
<comment type="catalytic activity">
    <reaction evidence="1">
        <text>ATP + protein L-histidine = ADP + protein N-phospho-L-histidine.</text>
        <dbReference type="EC" id="2.7.13.3"/>
    </reaction>
</comment>
<dbReference type="InterPro" id="IPR036890">
    <property type="entry name" value="HATPase_C_sf"/>
</dbReference>
<dbReference type="AlphaFoldDB" id="A0A2P2E167"/>
<dbReference type="Pfam" id="PF00672">
    <property type="entry name" value="HAMP"/>
    <property type="match status" value="1"/>
</dbReference>
<evidence type="ECO:0000259" key="10">
    <source>
        <dbReference type="PROSITE" id="PS50885"/>
    </source>
</evidence>
<dbReference type="CDD" id="cd00082">
    <property type="entry name" value="HisKA"/>
    <property type="match status" value="1"/>
</dbReference>
<keyword evidence="4" id="KW-0597">Phosphoprotein</keyword>
<organism evidence="11 12">
    <name type="scientific">Leptospira ryugenii</name>
    <dbReference type="NCBI Taxonomy" id="1917863"/>
    <lineage>
        <taxon>Bacteria</taxon>
        <taxon>Pseudomonadati</taxon>
        <taxon>Spirochaetota</taxon>
        <taxon>Spirochaetia</taxon>
        <taxon>Leptospirales</taxon>
        <taxon>Leptospiraceae</taxon>
        <taxon>Leptospira</taxon>
    </lineage>
</organism>
<feature type="transmembrane region" description="Helical" evidence="8">
    <location>
        <begin position="307"/>
        <end position="329"/>
    </location>
</feature>
<evidence type="ECO:0000256" key="3">
    <source>
        <dbReference type="ARBA" id="ARBA00012438"/>
    </source>
</evidence>
<dbReference type="GO" id="GO:0016020">
    <property type="term" value="C:membrane"/>
    <property type="evidence" value="ECO:0007669"/>
    <property type="project" value="UniProtKB-SubCell"/>
</dbReference>
<dbReference type="SUPFAM" id="SSF47384">
    <property type="entry name" value="Homodimeric domain of signal transducing histidine kinase"/>
    <property type="match status" value="1"/>
</dbReference>
<feature type="transmembrane region" description="Helical" evidence="8">
    <location>
        <begin position="74"/>
        <end position="100"/>
    </location>
</feature>
<evidence type="ECO:0000256" key="2">
    <source>
        <dbReference type="ARBA" id="ARBA00004370"/>
    </source>
</evidence>
<dbReference type="InterPro" id="IPR036097">
    <property type="entry name" value="HisK_dim/P_sf"/>
</dbReference>
<feature type="transmembrane region" description="Helical" evidence="8">
    <location>
        <begin position="32"/>
        <end position="53"/>
    </location>
</feature>
<dbReference type="Proteomes" id="UP000245133">
    <property type="component" value="Unassembled WGS sequence"/>
</dbReference>
<dbReference type="SUPFAM" id="SSF55874">
    <property type="entry name" value="ATPase domain of HSP90 chaperone/DNA topoisomerase II/histidine kinase"/>
    <property type="match status" value="1"/>
</dbReference>
<proteinExistence type="predicted"/>
<dbReference type="InterPro" id="IPR003660">
    <property type="entry name" value="HAMP_dom"/>
</dbReference>
<protein>
    <recommendedName>
        <fullName evidence="3">histidine kinase</fullName>
        <ecNumber evidence="3">2.7.13.3</ecNumber>
    </recommendedName>
</protein>
<dbReference type="PANTHER" id="PTHR43065">
    <property type="entry name" value="SENSOR HISTIDINE KINASE"/>
    <property type="match status" value="1"/>
</dbReference>
<dbReference type="PRINTS" id="PR00344">
    <property type="entry name" value="BCTRLSENSOR"/>
</dbReference>
<dbReference type="Gene3D" id="1.10.287.130">
    <property type="match status" value="1"/>
</dbReference>
<dbReference type="SMART" id="SM00388">
    <property type="entry name" value="HisKA"/>
    <property type="match status" value="1"/>
</dbReference>
<dbReference type="PROSITE" id="PS50885">
    <property type="entry name" value="HAMP"/>
    <property type="match status" value="1"/>
</dbReference>
<evidence type="ECO:0000256" key="1">
    <source>
        <dbReference type="ARBA" id="ARBA00000085"/>
    </source>
</evidence>
<evidence type="ECO:0000313" key="12">
    <source>
        <dbReference type="Proteomes" id="UP000245133"/>
    </source>
</evidence>
<dbReference type="CDD" id="cd06225">
    <property type="entry name" value="HAMP"/>
    <property type="match status" value="1"/>
</dbReference>
<feature type="domain" description="Histidine kinase" evidence="9">
    <location>
        <begin position="426"/>
        <end position="724"/>
    </location>
</feature>
<dbReference type="EMBL" id="BFBB01000005">
    <property type="protein sequence ID" value="GBF50633.1"/>
    <property type="molecule type" value="Genomic_DNA"/>
</dbReference>
<feature type="transmembrane region" description="Helical" evidence="8">
    <location>
        <begin position="176"/>
        <end position="197"/>
    </location>
</feature>
<sequence>MKNPAVLFLGTSLVSASFRFGNDINPSLRIRFVRLSIFLSIAASLFNFWGFFHRKILFDPTFEFYVPEQKSSDPFIYASILSVAIVVSLQLATAIITLILKRSKSQNELKSRIDIFLLASLAILCMAFFNIFVDLGYLNNETYLFLMTNTTFISVTAVILNVLNQENFPSNVGFKIMAFNVALIYLVLSVIANILFIGSKRDFQREFDREKDFIKIQIEKGVRYPIIHDTDFVFDLFRNQTIINKTNQNISKIPLLTSRAAHYENYDLVSLFETNEGIFWIGDFIANNIHYSIGLSYLDYRWKIHRFVFSLLLTLSITLVIIFFLYPVLHKRNIVIPLNRLLYGLSEMRKGNLDTRIPITTFDEIGVITKSFNEMIARIQDSTENLETLIQERTEELHQKLEELNKTQSALLVAERMSVLGKIAAGVAHEINNPLAAIKASVSILKQDPILHPPLVASPNSRQAEEIHHLVESGMEHPSEGQVSKIKQKRELASILHDLGFEDSQSLADSCFDLNVRYIPERQKSLLKEEKNRQFFIQALQYKQSKFHLSMIETAIERSSKIVFALKSYSYAGPKENRSVFELNKGIESVLQMYANVWPKDAQIIVDLEPNILLYGYADELVQVWTNLIYNAIQATAKTRGIIKIHSEIKEDTIELNIQDNGEGISPENLPNIFEPFFTTKEFGMGTGLGLPTAKKIIDAHMGHIEVQSVPGDTCFKVILPIYKQI</sequence>
<comment type="caution">
    <text evidence="11">The sequence shown here is derived from an EMBL/GenBank/DDBJ whole genome shotgun (WGS) entry which is preliminary data.</text>
</comment>
<gene>
    <name evidence="11" type="ORF">LPTSP4_21590</name>
</gene>
<dbReference type="EC" id="2.7.13.3" evidence="3"/>
<dbReference type="SUPFAM" id="SSF158472">
    <property type="entry name" value="HAMP domain-like"/>
    <property type="match status" value="1"/>
</dbReference>
<dbReference type="InterPro" id="IPR003594">
    <property type="entry name" value="HATPase_dom"/>
</dbReference>
<keyword evidence="8" id="KW-0812">Transmembrane</keyword>
<feature type="transmembrane region" description="Helical" evidence="8">
    <location>
        <begin position="144"/>
        <end position="164"/>
    </location>
</feature>
<keyword evidence="6" id="KW-0418">Kinase</keyword>
<dbReference type="SMART" id="SM00387">
    <property type="entry name" value="HATPase_c"/>
    <property type="match status" value="1"/>
</dbReference>
<dbReference type="Gene3D" id="3.30.565.10">
    <property type="entry name" value="Histidine kinase-like ATPase, C-terminal domain"/>
    <property type="match status" value="1"/>
</dbReference>
<dbReference type="SMART" id="SM00304">
    <property type="entry name" value="HAMP"/>
    <property type="match status" value="1"/>
</dbReference>
<keyword evidence="8" id="KW-1133">Transmembrane helix</keyword>
<evidence type="ECO:0000256" key="4">
    <source>
        <dbReference type="ARBA" id="ARBA00022553"/>
    </source>
</evidence>
<keyword evidence="7" id="KW-0175">Coiled coil</keyword>
<evidence type="ECO:0000256" key="6">
    <source>
        <dbReference type="ARBA" id="ARBA00022777"/>
    </source>
</evidence>
<evidence type="ECO:0000313" key="11">
    <source>
        <dbReference type="EMBL" id="GBF50633.1"/>
    </source>
</evidence>
<evidence type="ECO:0000256" key="7">
    <source>
        <dbReference type="SAM" id="Coils"/>
    </source>
</evidence>
<evidence type="ECO:0000256" key="5">
    <source>
        <dbReference type="ARBA" id="ARBA00022679"/>
    </source>
</evidence>
<reference evidence="11 12" key="1">
    <citation type="submission" date="2018-02" db="EMBL/GenBank/DDBJ databases">
        <title>Novel Leptospira species isolated from soil and water in Japan.</title>
        <authorList>
            <person name="Nakao R."/>
            <person name="Masuzawa T."/>
        </authorList>
    </citation>
    <scope>NUCLEOTIDE SEQUENCE [LARGE SCALE GENOMIC DNA]</scope>
    <source>
        <strain evidence="11 12">YH101</strain>
    </source>
</reference>
<comment type="subcellular location">
    <subcellularLocation>
        <location evidence="2">Membrane</location>
    </subcellularLocation>
</comment>
<feature type="transmembrane region" description="Helical" evidence="8">
    <location>
        <begin position="115"/>
        <end position="137"/>
    </location>
</feature>
<name>A0A2P2E167_9LEPT</name>
<evidence type="ECO:0000259" key="9">
    <source>
        <dbReference type="PROSITE" id="PS50109"/>
    </source>
</evidence>
<dbReference type="GO" id="GO:0000155">
    <property type="term" value="F:phosphorelay sensor kinase activity"/>
    <property type="evidence" value="ECO:0007669"/>
    <property type="project" value="InterPro"/>
</dbReference>
<dbReference type="PROSITE" id="PS50109">
    <property type="entry name" value="HIS_KIN"/>
    <property type="match status" value="1"/>
</dbReference>
<dbReference type="InterPro" id="IPR005467">
    <property type="entry name" value="His_kinase_dom"/>
</dbReference>
<evidence type="ECO:0000256" key="8">
    <source>
        <dbReference type="SAM" id="Phobius"/>
    </source>
</evidence>
<feature type="coiled-coil region" evidence="7">
    <location>
        <begin position="372"/>
        <end position="410"/>
    </location>
</feature>
<keyword evidence="8" id="KW-0472">Membrane</keyword>
<dbReference type="PANTHER" id="PTHR43065:SF48">
    <property type="entry name" value="HISTIDINE KINASE"/>
    <property type="match status" value="1"/>
</dbReference>
<accession>A0A2P2E167</accession>